<protein>
    <submittedName>
        <fullName evidence="1">CMP-N-acetylneuraminic acid synthetase</fullName>
    </submittedName>
</protein>
<dbReference type="Gene3D" id="3.90.550.10">
    <property type="entry name" value="Spore Coat Polysaccharide Biosynthesis Protein SpsA, Chain A"/>
    <property type="match status" value="1"/>
</dbReference>
<sequence>MSNFYLTALLPIQKEYPLHVLPNRNFLPFNGIPMYQYMIEKLLKFTQFESIVINTDSDEFKEYCKWNGRLRIIDRPKSLIGEDIKSDLITAHTLEKISGEHFIEFQSFNPLVTNYTLDSFIKQYMDQIVVGEYFDSVFSVQRYELRNYDLEKREMNDEFQFSIIENGIFHGFTRTSFRKHGKKIGKMATAFEVKEIENTLLDSDANYELAKLVFANQDKFPAVFHSGV</sequence>
<dbReference type="InterPro" id="IPR050793">
    <property type="entry name" value="CMP-NeuNAc_synthase"/>
</dbReference>
<accession>A0A521BK62</accession>
<dbReference type="GO" id="GO:0008781">
    <property type="term" value="F:N-acylneuraminate cytidylyltransferase activity"/>
    <property type="evidence" value="ECO:0007669"/>
    <property type="project" value="TreeGrafter"/>
</dbReference>
<evidence type="ECO:0000313" key="2">
    <source>
        <dbReference type="Proteomes" id="UP000319267"/>
    </source>
</evidence>
<dbReference type="PANTHER" id="PTHR21485:SF6">
    <property type="entry name" value="N-ACYLNEURAMINATE CYTIDYLYLTRANSFERASE-RELATED"/>
    <property type="match status" value="1"/>
</dbReference>
<dbReference type="Pfam" id="PF02348">
    <property type="entry name" value="CTP_transf_3"/>
    <property type="match status" value="1"/>
</dbReference>
<dbReference type="InterPro" id="IPR003329">
    <property type="entry name" value="Cytidylyl_trans"/>
</dbReference>
<dbReference type="EMBL" id="FXTQ01000001">
    <property type="protein sequence ID" value="SMO47517.1"/>
    <property type="molecule type" value="Genomic_DNA"/>
</dbReference>
<name>A0A521BK62_9FLAO</name>
<dbReference type="AlphaFoldDB" id="A0A521BK62"/>
<evidence type="ECO:0000313" key="1">
    <source>
        <dbReference type="EMBL" id="SMO47517.1"/>
    </source>
</evidence>
<keyword evidence="2" id="KW-1185">Reference proteome</keyword>
<dbReference type="OrthoDB" id="9805604at2"/>
<reference evidence="1 2" key="1">
    <citation type="submission" date="2017-05" db="EMBL/GenBank/DDBJ databases">
        <authorList>
            <person name="Varghese N."/>
            <person name="Submissions S."/>
        </authorList>
    </citation>
    <scope>NUCLEOTIDE SEQUENCE [LARGE SCALE GENOMIC DNA]</scope>
    <source>
        <strain evidence="1 2">DSM 29982</strain>
    </source>
</reference>
<dbReference type="SUPFAM" id="SSF53448">
    <property type="entry name" value="Nucleotide-diphospho-sugar transferases"/>
    <property type="match status" value="1"/>
</dbReference>
<dbReference type="Proteomes" id="UP000319267">
    <property type="component" value="Unassembled WGS sequence"/>
</dbReference>
<gene>
    <name evidence="1" type="ORF">SAMN06265220_1011069</name>
</gene>
<proteinExistence type="predicted"/>
<dbReference type="InterPro" id="IPR029044">
    <property type="entry name" value="Nucleotide-diphossugar_trans"/>
</dbReference>
<dbReference type="PANTHER" id="PTHR21485">
    <property type="entry name" value="HAD SUPERFAMILY MEMBERS CMAS AND KDSC"/>
    <property type="match status" value="1"/>
</dbReference>
<dbReference type="RefSeq" id="WP_111378168.1">
    <property type="nucleotide sequence ID" value="NZ_CP043612.1"/>
</dbReference>
<organism evidence="1 2">
    <name type="scientific">Flavobacterium nitrogenifigens</name>
    <dbReference type="NCBI Taxonomy" id="1617283"/>
    <lineage>
        <taxon>Bacteria</taxon>
        <taxon>Pseudomonadati</taxon>
        <taxon>Bacteroidota</taxon>
        <taxon>Flavobacteriia</taxon>
        <taxon>Flavobacteriales</taxon>
        <taxon>Flavobacteriaceae</taxon>
        <taxon>Flavobacterium</taxon>
    </lineage>
</organism>